<comment type="caution">
    <text evidence="2">The sequence shown here is derived from an EMBL/GenBank/DDBJ whole genome shotgun (WGS) entry which is preliminary data.</text>
</comment>
<evidence type="ECO:0000313" key="2">
    <source>
        <dbReference type="EMBL" id="KAK7494464.1"/>
    </source>
</evidence>
<feature type="chain" id="PRO_5044785354" evidence="1">
    <location>
        <begin position="20"/>
        <end position="108"/>
    </location>
</feature>
<accession>A0ABD0L4Y9</accession>
<reference evidence="2 3" key="1">
    <citation type="journal article" date="2023" name="Sci. Data">
        <title>Genome assembly of the Korean intertidal mud-creeper Batillaria attramentaria.</title>
        <authorList>
            <person name="Patra A.K."/>
            <person name="Ho P.T."/>
            <person name="Jun S."/>
            <person name="Lee S.J."/>
            <person name="Kim Y."/>
            <person name="Won Y.J."/>
        </authorList>
    </citation>
    <scope>NUCLEOTIDE SEQUENCE [LARGE SCALE GENOMIC DNA]</scope>
    <source>
        <strain evidence="2">Wonlab-2016</strain>
    </source>
</reference>
<gene>
    <name evidence="2" type="ORF">BaRGS_00014356</name>
</gene>
<feature type="signal peptide" evidence="1">
    <location>
        <begin position="1"/>
        <end position="19"/>
    </location>
</feature>
<name>A0ABD0L4Y9_9CAEN</name>
<dbReference type="EMBL" id="JACVVK020000083">
    <property type="protein sequence ID" value="KAK7494464.1"/>
    <property type="molecule type" value="Genomic_DNA"/>
</dbReference>
<evidence type="ECO:0000256" key="1">
    <source>
        <dbReference type="SAM" id="SignalP"/>
    </source>
</evidence>
<keyword evidence="1" id="KW-0732">Signal</keyword>
<organism evidence="2 3">
    <name type="scientific">Batillaria attramentaria</name>
    <dbReference type="NCBI Taxonomy" id="370345"/>
    <lineage>
        <taxon>Eukaryota</taxon>
        <taxon>Metazoa</taxon>
        <taxon>Spiralia</taxon>
        <taxon>Lophotrochozoa</taxon>
        <taxon>Mollusca</taxon>
        <taxon>Gastropoda</taxon>
        <taxon>Caenogastropoda</taxon>
        <taxon>Sorbeoconcha</taxon>
        <taxon>Cerithioidea</taxon>
        <taxon>Batillariidae</taxon>
        <taxon>Batillaria</taxon>
    </lineage>
</organism>
<protein>
    <submittedName>
        <fullName evidence="2">Uncharacterized protein</fullName>
    </submittedName>
</protein>
<dbReference type="Proteomes" id="UP001519460">
    <property type="component" value="Unassembled WGS sequence"/>
</dbReference>
<sequence>MQVFTVVALFLDQLATISVHPFSISISPPHVCEILLAPAEVTEHLHRHICKDLDTSLEHTADWSSSNTKRAEIIIEYHRDPCTTESFSGLNFSRYVAARMHHACTRYE</sequence>
<proteinExistence type="predicted"/>
<evidence type="ECO:0000313" key="3">
    <source>
        <dbReference type="Proteomes" id="UP001519460"/>
    </source>
</evidence>
<dbReference type="AlphaFoldDB" id="A0ABD0L4Y9"/>
<keyword evidence="3" id="KW-1185">Reference proteome</keyword>